<dbReference type="SMART" id="SM00185">
    <property type="entry name" value="ARM"/>
    <property type="match status" value="3"/>
</dbReference>
<evidence type="ECO:0000256" key="16">
    <source>
        <dbReference type="ARBA" id="ARBA00081687"/>
    </source>
</evidence>
<dbReference type="InterPro" id="IPR001494">
    <property type="entry name" value="Importin-beta_N"/>
</dbReference>
<dbReference type="Pfam" id="PF13513">
    <property type="entry name" value="HEAT_EZ"/>
    <property type="match status" value="1"/>
</dbReference>
<evidence type="ECO:0000256" key="1">
    <source>
        <dbReference type="ARBA" id="ARBA00004259"/>
    </source>
</evidence>
<dbReference type="SMART" id="SM00181">
    <property type="entry name" value="EGF"/>
    <property type="match status" value="2"/>
</dbReference>
<dbReference type="Pfam" id="PF24973">
    <property type="entry name" value="EGF_LMN_ATRN"/>
    <property type="match status" value="2"/>
</dbReference>
<keyword evidence="24" id="KW-1185">Reference proteome</keyword>
<reference evidence="23" key="1">
    <citation type="submission" date="2022-03" db="EMBL/GenBank/DDBJ databases">
        <title>Genomic analyses of argali, domestic sheep and their hybrids provide insights into chromosomal evolution, heterosis and genetic basis of agronomic traits.</title>
        <authorList>
            <person name="Li M."/>
        </authorList>
    </citation>
    <scope>NUCLEOTIDE SEQUENCE</scope>
    <source>
        <strain evidence="23">CAU-MHL-2022a</strain>
        <tissue evidence="23">Skin</tissue>
    </source>
</reference>
<dbReference type="Pfam" id="PF25574">
    <property type="entry name" value="TPR_IMB1"/>
    <property type="match status" value="1"/>
</dbReference>
<evidence type="ECO:0000313" key="24">
    <source>
        <dbReference type="Proteomes" id="UP001214576"/>
    </source>
</evidence>
<dbReference type="InterPro" id="IPR016024">
    <property type="entry name" value="ARM-type_fold"/>
</dbReference>
<dbReference type="PROSITE" id="PS51117">
    <property type="entry name" value="LAMININ_NTER"/>
    <property type="match status" value="1"/>
</dbReference>
<dbReference type="GO" id="GO:0005635">
    <property type="term" value="C:nuclear envelope"/>
    <property type="evidence" value="ECO:0007669"/>
    <property type="project" value="UniProtKB-SubCell"/>
</dbReference>
<keyword evidence="5" id="KW-0963">Cytoplasm</keyword>
<evidence type="ECO:0000313" key="23">
    <source>
        <dbReference type="EMBL" id="KAI4549240.1"/>
    </source>
</evidence>
<dbReference type="FunFam" id="2.10.25.10:FF:000112">
    <property type="entry name" value="Netrin G1"/>
    <property type="match status" value="1"/>
</dbReference>
<dbReference type="SMART" id="SM00913">
    <property type="entry name" value="IBN_N"/>
    <property type="match status" value="1"/>
</dbReference>
<dbReference type="Pfam" id="PF03810">
    <property type="entry name" value="IBN_N"/>
    <property type="match status" value="1"/>
</dbReference>
<dbReference type="InterPro" id="IPR056863">
    <property type="entry name" value="LMN_ATRN_NET-like_EGF"/>
</dbReference>
<comment type="subcellular location">
    <subcellularLocation>
        <location evidence="2">Cytoplasm</location>
    </subcellularLocation>
    <subcellularLocation>
        <location evidence="1">Nucleus envelope</location>
    </subcellularLocation>
</comment>
<protein>
    <recommendedName>
        <fullName evidence="14">Importin subunit beta-1</fullName>
    </recommendedName>
    <alternativeName>
        <fullName evidence="15">Karyopherin subunit beta-1</fullName>
    </alternativeName>
    <alternativeName>
        <fullName evidence="16">Nuclear factor p97</fullName>
    </alternativeName>
    <alternativeName>
        <fullName evidence="17">Pore targeting complex 97 kDa subunit</fullName>
    </alternativeName>
</protein>
<evidence type="ECO:0000256" key="8">
    <source>
        <dbReference type="ARBA" id="ARBA00022927"/>
    </source>
</evidence>
<dbReference type="FunFam" id="2.60.120.260:FF:000005">
    <property type="entry name" value="Netrin G1"/>
    <property type="match status" value="1"/>
</dbReference>
<dbReference type="SUPFAM" id="SSF57196">
    <property type="entry name" value="EGF/Laminin"/>
    <property type="match status" value="2"/>
</dbReference>
<evidence type="ECO:0000256" key="2">
    <source>
        <dbReference type="ARBA" id="ARBA00004496"/>
    </source>
</evidence>
<dbReference type="InterPro" id="IPR002049">
    <property type="entry name" value="LE_dom"/>
</dbReference>
<name>A0AAD4URE2_OVIAM</name>
<dbReference type="InterPro" id="IPR040122">
    <property type="entry name" value="Importin_beta"/>
</dbReference>
<evidence type="ECO:0000259" key="22">
    <source>
        <dbReference type="PROSITE" id="PS51117"/>
    </source>
</evidence>
<keyword evidence="11" id="KW-0539">Nucleus</keyword>
<dbReference type="InterPro" id="IPR008211">
    <property type="entry name" value="Laminin_N"/>
</dbReference>
<dbReference type="InterPro" id="IPR011989">
    <property type="entry name" value="ARM-like"/>
</dbReference>
<feature type="domain" description="Laminin N-terminal" evidence="22">
    <location>
        <begin position="64"/>
        <end position="309"/>
    </location>
</feature>
<evidence type="ECO:0000256" key="4">
    <source>
        <dbReference type="ARBA" id="ARBA00022448"/>
    </source>
</evidence>
<dbReference type="Gene3D" id="2.60.120.260">
    <property type="entry name" value="Galactose-binding domain-like"/>
    <property type="match status" value="1"/>
</dbReference>
<evidence type="ECO:0000256" key="15">
    <source>
        <dbReference type="ARBA" id="ARBA00077731"/>
    </source>
</evidence>
<dbReference type="Gene3D" id="2.10.25.10">
    <property type="entry name" value="Laminin"/>
    <property type="match status" value="3"/>
</dbReference>
<evidence type="ECO:0000256" key="6">
    <source>
        <dbReference type="ARBA" id="ARBA00022729"/>
    </source>
</evidence>
<feature type="disulfide bond" evidence="18">
    <location>
        <begin position="1471"/>
        <end position="1480"/>
    </location>
</feature>
<comment type="caution">
    <text evidence="18">Lacks conserved residue(s) required for the propagation of feature annotation.</text>
</comment>
<evidence type="ECO:0000256" key="9">
    <source>
        <dbReference type="ARBA" id="ARBA00023157"/>
    </source>
</evidence>
<evidence type="ECO:0000256" key="17">
    <source>
        <dbReference type="ARBA" id="ARBA00082284"/>
    </source>
</evidence>
<dbReference type="GO" id="GO:0005737">
    <property type="term" value="C:cytoplasm"/>
    <property type="evidence" value="ECO:0007669"/>
    <property type="project" value="UniProtKB-SubCell"/>
</dbReference>
<evidence type="ECO:0000256" key="3">
    <source>
        <dbReference type="ARBA" id="ARBA00010907"/>
    </source>
</evidence>
<dbReference type="InterPro" id="IPR000742">
    <property type="entry name" value="EGF"/>
</dbReference>
<dbReference type="GO" id="GO:0006606">
    <property type="term" value="P:protein import into nucleus"/>
    <property type="evidence" value="ECO:0007669"/>
    <property type="project" value="InterPro"/>
</dbReference>
<evidence type="ECO:0000256" key="11">
    <source>
        <dbReference type="ARBA" id="ARBA00023242"/>
    </source>
</evidence>
<evidence type="ECO:0000256" key="19">
    <source>
        <dbReference type="PROSITE-ProRule" id="PRU00103"/>
    </source>
</evidence>
<evidence type="ECO:0000256" key="18">
    <source>
        <dbReference type="PROSITE-ProRule" id="PRU00076"/>
    </source>
</evidence>
<dbReference type="InterPro" id="IPR000225">
    <property type="entry name" value="Armadillo"/>
</dbReference>
<evidence type="ECO:0000256" key="5">
    <source>
        <dbReference type="ARBA" id="ARBA00022490"/>
    </source>
</evidence>
<dbReference type="FunFam" id="2.10.25.10:FF:000502">
    <property type="entry name" value="Netrin G1"/>
    <property type="match status" value="1"/>
</dbReference>
<organism evidence="23 24">
    <name type="scientific">Ovis ammon polii</name>
    <dbReference type="NCBI Taxonomy" id="230172"/>
    <lineage>
        <taxon>Eukaryota</taxon>
        <taxon>Metazoa</taxon>
        <taxon>Chordata</taxon>
        <taxon>Craniata</taxon>
        <taxon>Vertebrata</taxon>
        <taxon>Euteleostomi</taxon>
        <taxon>Mammalia</taxon>
        <taxon>Eutheria</taxon>
        <taxon>Laurasiatheria</taxon>
        <taxon>Artiodactyla</taxon>
        <taxon>Ruminantia</taxon>
        <taxon>Pecora</taxon>
        <taxon>Bovidae</taxon>
        <taxon>Caprinae</taxon>
        <taxon>Ovis</taxon>
    </lineage>
</organism>
<dbReference type="SMART" id="SM00136">
    <property type="entry name" value="LamNT"/>
    <property type="match status" value="1"/>
</dbReference>
<dbReference type="PROSITE" id="PS00022">
    <property type="entry name" value="EGF_1"/>
    <property type="match status" value="1"/>
</dbReference>
<keyword evidence="7" id="KW-0677">Repeat</keyword>
<dbReference type="EMBL" id="JAKZEL010000001">
    <property type="protein sequence ID" value="KAI4549240.1"/>
    <property type="molecule type" value="Genomic_DNA"/>
</dbReference>
<keyword evidence="18" id="KW-0245">EGF-like domain</keyword>
<dbReference type="InterPro" id="IPR021133">
    <property type="entry name" value="HEAT_type_2"/>
</dbReference>
<dbReference type="PROSITE" id="PS50026">
    <property type="entry name" value="EGF_3"/>
    <property type="match status" value="1"/>
</dbReference>
<feature type="domain" description="Importin N-terminal" evidence="21">
    <location>
        <begin position="495"/>
        <end position="575"/>
    </location>
</feature>
<dbReference type="SMART" id="SM00180">
    <property type="entry name" value="EGF_Lam"/>
    <property type="match status" value="2"/>
</dbReference>
<evidence type="ECO:0000256" key="10">
    <source>
        <dbReference type="ARBA" id="ARBA00023180"/>
    </source>
</evidence>
<evidence type="ECO:0000259" key="20">
    <source>
        <dbReference type="PROSITE" id="PS50026"/>
    </source>
</evidence>
<keyword evidence="9 18" id="KW-1015">Disulfide bond</keyword>
<sequence>MPTLAPPEVVMDPALAAQYQHDLEVAQTTALLDEDDDLIPDLAEKCEKSDAAKEFPIDYKCEDQDYSFLNSVVHQVYFEVLTCTGCRTGDVEMNKGNPYMCNNECDASTPELAHPPELMFDFEGRHPSTFWQSATWKEYPKPLQVNITLSWSKTIELTDNIVITFESGRPDQMILEKSLDYGRTWQPYQYYATDCLDAFHMDPKSVKDLSQHTVLEIICTEEYSTGYTTNSKIIHFEIKDRFAFFAGPWLRNMASLYGQLDTTKKLRDFFTVTDLRIRLLRPAVGEIFVDELHLARYFYAISDIKVHGRCKCNLHATVCVYDNSKLTCECEHNTTGPDCGKCKKNYQGRPWSPGSYLPIPKGTANTCIPSISSIGIAPKLALSTVSSVQVANHKRDCECFGHSNRCSYIDLLNTVICVSCKHNTRGQHCELCRLGYFRNASAQLDDENVCIVKSRRPRGRAVVLGGVAAATTFAMELITILEKTVSPDRLELEAAQKFLERAAVENLPTFLVELSRVLANPGNSQVARVAAGLQIKNSLTSKDPDIKAQYQQRWLAIDANARREVKNYVLQTLGTETYRPSSASQCVAGIACAEIPVNQWPELIPQLVANVTNPNSTEHMKESTLEAIGYICQDIDPEQLQDKSNEILTAIIQGMRKEEPSNNVKLAATNALLNSLEFTKANFDKESERHFIMQVVCEATQCPDTRVRVAALQNLVKIMSLYYQYMETYMGPALFAITIEAMKSDIDEVALQGIEFWSNVCDEEMDLAIEASEAAEQGRPPEHTSKFYAKGALQYLVPILTQTLTKQDENDDDDDWNPCKAAGVCLMLLATCCEDDIVPHVLPFIKEHIKNPDWRYRDAAVMAFGCILEGPEPNQLKPLVIQAMPTLIELMKDPSVVVRDTTAWTVGRICELLPEAAINDVYLTPLLQCLIEGLSAEPRVASNVCWAFSSLAEAAYEAADVADDQEEPATYCLSSSFELIVQKLLETTDRPDGHQNNLRSSAYESLMEIVKNSAKDCYPAVQKTTLVIMERLQQVLQMESHIQSTSDRIQFNDLQSLLCATLQNVLRKVQHQDALQISDVVMASLLRMFQSTAGSGGVQEDALMAVSTLVEVLGGEFLKYMEAFKPFLGIGLKNYAEYQVCLAAVGLVGDLCRALQSNILPFCDEVMQLLLENLGNENVHRSVKPQILSVFGDIALAIGGEFKKYLEVVLNTLQQASQAQVDKSDYDMVDYLNELREGCLEAYTGIVQGLKGDQENVHPDVMLVQPRVEFILSFIDHIAGDEDHTDGVVACAAGLIGDLCTAFGKDSVTVTLWAQSMIVVMAQDFVSVRLERQGLSVMSACREIPGTTAVNSMLTFTPLFEENINNDNYAQILPFHTVEPSMFNSAETPKLMKKFRLIINILIQYIAFGYEYIKRKYKDSLRDFPQGYLALPSSSSKFMLCAIFQQTNVCDNELLHCQNGGTCHNNVRCLCPAAYTGILCEKLRCEEAGSCGPDSGQGAPPRGSPALLSLLLLLAALLGTAGPLGI</sequence>
<gene>
    <name evidence="23" type="ORF">MG293_001570</name>
</gene>
<dbReference type="SUPFAM" id="SSF48371">
    <property type="entry name" value="ARM repeat"/>
    <property type="match status" value="1"/>
</dbReference>
<dbReference type="PROSITE" id="PS01248">
    <property type="entry name" value="EGF_LAM_1"/>
    <property type="match status" value="1"/>
</dbReference>
<dbReference type="FunFam" id="1.25.10.10:FF:000027">
    <property type="entry name" value="Importin subunit beta-1"/>
    <property type="match status" value="1"/>
</dbReference>
<dbReference type="PROSITE" id="PS50077">
    <property type="entry name" value="HEAT_REPEAT"/>
    <property type="match status" value="1"/>
</dbReference>
<evidence type="ECO:0000259" key="21">
    <source>
        <dbReference type="PROSITE" id="PS50166"/>
    </source>
</evidence>
<feature type="repeat" description="HEAT" evidence="19">
    <location>
        <begin position="883"/>
        <end position="920"/>
    </location>
</feature>
<evidence type="ECO:0000256" key="14">
    <source>
        <dbReference type="ARBA" id="ARBA00074780"/>
    </source>
</evidence>
<keyword evidence="12" id="KW-0424">Laminin EGF-like domain</keyword>
<keyword evidence="6" id="KW-0732">Signal</keyword>
<dbReference type="CDD" id="cd00054">
    <property type="entry name" value="EGF_CA"/>
    <property type="match status" value="1"/>
</dbReference>
<dbReference type="Gene3D" id="1.25.10.10">
    <property type="entry name" value="Leucine-rich Repeat Variant"/>
    <property type="match status" value="1"/>
</dbReference>
<evidence type="ECO:0000256" key="13">
    <source>
        <dbReference type="ARBA" id="ARBA00064627"/>
    </source>
</evidence>
<comment type="caution">
    <text evidence="23">The sequence shown here is derived from an EMBL/GenBank/DDBJ whole genome shotgun (WGS) entry which is preliminary data.</text>
</comment>
<dbReference type="GO" id="GO:0031267">
    <property type="term" value="F:small GTPase binding"/>
    <property type="evidence" value="ECO:0007669"/>
    <property type="project" value="InterPro"/>
</dbReference>
<dbReference type="Proteomes" id="UP001214576">
    <property type="component" value="Unassembled WGS sequence"/>
</dbReference>
<dbReference type="PANTHER" id="PTHR10527">
    <property type="entry name" value="IMPORTIN BETA"/>
    <property type="match status" value="1"/>
</dbReference>
<dbReference type="InterPro" id="IPR058584">
    <property type="entry name" value="IMB1_TNPO1-like_TPR"/>
</dbReference>
<keyword evidence="4" id="KW-0813">Transport</keyword>
<comment type="similarity">
    <text evidence="3">Belongs to the importin beta family. Importin beta-1 subfamily.</text>
</comment>
<keyword evidence="10" id="KW-0325">Glycoprotein</keyword>
<dbReference type="CDD" id="cd00055">
    <property type="entry name" value="EGF_Lam"/>
    <property type="match status" value="2"/>
</dbReference>
<feature type="domain" description="EGF-like" evidence="20">
    <location>
        <begin position="1446"/>
        <end position="1481"/>
    </location>
</feature>
<keyword evidence="8" id="KW-0653">Protein transport</keyword>
<evidence type="ECO:0000256" key="12">
    <source>
        <dbReference type="ARBA" id="ARBA00023292"/>
    </source>
</evidence>
<evidence type="ECO:0000256" key="7">
    <source>
        <dbReference type="ARBA" id="ARBA00022737"/>
    </source>
</evidence>
<dbReference type="Pfam" id="PF00055">
    <property type="entry name" value="Laminin_N"/>
    <property type="match status" value="1"/>
</dbReference>
<comment type="subunit">
    <text evidence="13">Forms a complex with an importin alpha subunit. Interacts with XPO1. Forms a heterodimer with IPO7. The KPNB1/IPO7 heterodimer interacts with H1 histone. Interacts with SNUPN. Interacts with H2A, H2B, H3 and H4 histones. Component of an import snRNP complex composed of KPNB1, SNUPN, SMN1 and ZNF259. Component of a nuclear export receptor complex composed of KPNB1, Ran, SNUPN and XPO1. Interacts with SRY. Interacts with PRKCI/atypical protein kinase C iota. Interacts with KPNA2. Interacts with KPNA7. Interacts with SNAI1 (via zinc fingers) and SNAI2 (via zinc fingers). Interacts with SLC35G1 and STIM1. Interacts with DCAF8. Interacts with RAN. Interacts with NUMA1 (via C-terminus); this interaction is inhibited by RanGTP. Interacts with ZBED1/hDREF; required for nuclear import of ZBED1/hDREF. Interacts with SRP19. Interacts with RPL23A (via BIB domain), RPS7 and RPL5.</text>
</comment>
<dbReference type="PROSITE" id="PS50166">
    <property type="entry name" value="IMPORTIN_B_NT"/>
    <property type="match status" value="1"/>
</dbReference>
<dbReference type="FunFam" id="2.10.25.10:FF:000085">
    <property type="entry name" value="Netrin G1"/>
    <property type="match status" value="1"/>
</dbReference>
<accession>A0AAD4URE2</accession>
<proteinExistence type="inferred from homology"/>